<dbReference type="InterPro" id="IPR020846">
    <property type="entry name" value="MFS_dom"/>
</dbReference>
<feature type="transmembrane region" description="Helical" evidence="6">
    <location>
        <begin position="236"/>
        <end position="253"/>
    </location>
</feature>
<feature type="transmembrane region" description="Helical" evidence="6">
    <location>
        <begin position="273"/>
        <end position="293"/>
    </location>
</feature>
<dbReference type="InterPro" id="IPR051788">
    <property type="entry name" value="MFS_Transporter"/>
</dbReference>
<organism evidence="8 9">
    <name type="scientific">Gordonia polyisoprenivorans</name>
    <dbReference type="NCBI Taxonomy" id="84595"/>
    <lineage>
        <taxon>Bacteria</taxon>
        <taxon>Bacillati</taxon>
        <taxon>Actinomycetota</taxon>
        <taxon>Actinomycetes</taxon>
        <taxon>Mycobacteriales</taxon>
        <taxon>Gordoniaceae</taxon>
        <taxon>Gordonia</taxon>
    </lineage>
</organism>
<comment type="caution">
    <text evidence="8">The sequence shown here is derived from an EMBL/GenBank/DDBJ whole genome shotgun (WGS) entry which is preliminary data.</text>
</comment>
<reference evidence="8 9" key="1">
    <citation type="submission" date="2020-04" db="EMBL/GenBank/DDBJ databases">
        <title>MicrobeNet Type strains.</title>
        <authorList>
            <person name="Nicholson A.C."/>
        </authorList>
    </citation>
    <scope>NUCLEOTIDE SEQUENCE [LARGE SCALE GENOMIC DNA]</scope>
    <source>
        <strain evidence="8 9">ATCC BAA-14</strain>
    </source>
</reference>
<feature type="domain" description="Major facilitator superfamily (MFS) profile" evidence="7">
    <location>
        <begin position="239"/>
        <end position="428"/>
    </location>
</feature>
<evidence type="ECO:0000256" key="2">
    <source>
        <dbReference type="ARBA" id="ARBA00022692"/>
    </source>
</evidence>
<dbReference type="GO" id="GO:0005886">
    <property type="term" value="C:plasma membrane"/>
    <property type="evidence" value="ECO:0007669"/>
    <property type="project" value="UniProtKB-SubCell"/>
</dbReference>
<dbReference type="EMBL" id="JAAXPC010000007">
    <property type="protein sequence ID" value="NKY02493.1"/>
    <property type="molecule type" value="Genomic_DNA"/>
</dbReference>
<dbReference type="RefSeq" id="WP_035728493.1">
    <property type="nucleotide sequence ID" value="NZ_JAAXPC010000007.1"/>
</dbReference>
<feature type="transmembrane region" description="Helical" evidence="6">
    <location>
        <begin position="143"/>
        <end position="163"/>
    </location>
</feature>
<evidence type="ECO:0000256" key="3">
    <source>
        <dbReference type="ARBA" id="ARBA00022989"/>
    </source>
</evidence>
<feature type="transmembrane region" description="Helical" evidence="6">
    <location>
        <begin position="169"/>
        <end position="191"/>
    </location>
</feature>
<sequence>MTDSGRSTAPEHLGRSRAGVTAIFCLNGFLAALWVAHIPVITERTGTSHELLGGLLLLVGAAAFVGMQVCGHLIDRVGSRPTTIAAAVVLCPAMLGPVLATDPVGLACALALFGFANGSLDVSMNAQAVVVERIYRRPIMSAFHGFFSVGGLLGSGAVALGLWMQWPVVATVAVLAGIGLVVVAVAARGIVARGGAPVSVSAQGAPGGDADTESPQPGVPASPDAPRARWWREVDLRRLSVMAALAFVLMLAEGTSYDWSALHIVETFGTREAVGAIAFASFSAAMMVARFVVDPIAARVGPVSVVRGGAVIGAVGMVIVLVPSTPTTSSAIAAIIGWTIFGIGLAGLIPQIFTAAGNLTEHSSGRAISMVVGCGYLGMLAGPAIVGVISGHSSLRLGLTPVLIALAFAVVAAGVVAAPDRGERTSRA</sequence>
<keyword evidence="3 6" id="KW-1133">Transmembrane helix</keyword>
<keyword evidence="2 6" id="KW-0812">Transmembrane</keyword>
<feature type="transmembrane region" description="Helical" evidence="6">
    <location>
        <begin position="331"/>
        <end position="355"/>
    </location>
</feature>
<dbReference type="InterPro" id="IPR036259">
    <property type="entry name" value="MFS_trans_sf"/>
</dbReference>
<dbReference type="PROSITE" id="PS50850">
    <property type="entry name" value="MFS"/>
    <property type="match status" value="1"/>
</dbReference>
<evidence type="ECO:0000256" key="1">
    <source>
        <dbReference type="ARBA" id="ARBA00004651"/>
    </source>
</evidence>
<feature type="region of interest" description="Disordered" evidence="5">
    <location>
        <begin position="202"/>
        <end position="225"/>
    </location>
</feature>
<evidence type="ECO:0000256" key="4">
    <source>
        <dbReference type="ARBA" id="ARBA00023136"/>
    </source>
</evidence>
<feature type="transmembrane region" description="Helical" evidence="6">
    <location>
        <begin position="20"/>
        <end position="40"/>
    </location>
</feature>
<dbReference type="CDD" id="cd17393">
    <property type="entry name" value="MFS_MosC_like"/>
    <property type="match status" value="1"/>
</dbReference>
<evidence type="ECO:0000313" key="9">
    <source>
        <dbReference type="Proteomes" id="UP000563898"/>
    </source>
</evidence>
<dbReference type="PANTHER" id="PTHR23514">
    <property type="entry name" value="BYPASS OF STOP CODON PROTEIN 6"/>
    <property type="match status" value="1"/>
</dbReference>
<dbReference type="InterPro" id="IPR011701">
    <property type="entry name" value="MFS"/>
</dbReference>
<feature type="transmembrane region" description="Helical" evidence="6">
    <location>
        <begin position="367"/>
        <end position="389"/>
    </location>
</feature>
<protein>
    <submittedName>
        <fullName evidence="8">MFS transporter</fullName>
    </submittedName>
</protein>
<name>A0A846WNZ5_9ACTN</name>
<comment type="subcellular location">
    <subcellularLocation>
        <location evidence="1">Cell membrane</location>
        <topology evidence="1">Multi-pass membrane protein</topology>
    </subcellularLocation>
</comment>
<proteinExistence type="predicted"/>
<accession>A0A846WNZ5</accession>
<dbReference type="AlphaFoldDB" id="A0A846WNZ5"/>
<evidence type="ECO:0000256" key="5">
    <source>
        <dbReference type="SAM" id="MobiDB-lite"/>
    </source>
</evidence>
<dbReference type="Pfam" id="PF07690">
    <property type="entry name" value="MFS_1"/>
    <property type="match status" value="1"/>
</dbReference>
<gene>
    <name evidence="8" type="ORF">HGA05_12995</name>
</gene>
<evidence type="ECO:0000313" key="8">
    <source>
        <dbReference type="EMBL" id="NKY02493.1"/>
    </source>
</evidence>
<evidence type="ECO:0000259" key="7">
    <source>
        <dbReference type="PROSITE" id="PS50850"/>
    </source>
</evidence>
<evidence type="ECO:0000256" key="6">
    <source>
        <dbReference type="SAM" id="Phobius"/>
    </source>
</evidence>
<dbReference type="Gene3D" id="1.20.1250.20">
    <property type="entry name" value="MFS general substrate transporter like domains"/>
    <property type="match status" value="2"/>
</dbReference>
<keyword evidence="4 6" id="KW-0472">Membrane</keyword>
<dbReference type="SUPFAM" id="SSF103473">
    <property type="entry name" value="MFS general substrate transporter"/>
    <property type="match status" value="1"/>
</dbReference>
<feature type="transmembrane region" description="Helical" evidence="6">
    <location>
        <begin position="305"/>
        <end position="325"/>
    </location>
</feature>
<dbReference type="PANTHER" id="PTHR23514:SF13">
    <property type="entry name" value="INNER MEMBRANE PROTEIN YBJJ"/>
    <property type="match status" value="1"/>
</dbReference>
<dbReference type="GO" id="GO:0022857">
    <property type="term" value="F:transmembrane transporter activity"/>
    <property type="evidence" value="ECO:0007669"/>
    <property type="project" value="InterPro"/>
</dbReference>
<dbReference type="Proteomes" id="UP000563898">
    <property type="component" value="Unassembled WGS sequence"/>
</dbReference>
<feature type="transmembrane region" description="Helical" evidence="6">
    <location>
        <begin position="52"/>
        <end position="74"/>
    </location>
</feature>
<feature type="transmembrane region" description="Helical" evidence="6">
    <location>
        <begin position="395"/>
        <end position="418"/>
    </location>
</feature>